<reference evidence="3 4" key="1">
    <citation type="submission" date="2016-10" db="EMBL/GenBank/DDBJ databases">
        <authorList>
            <person name="de Groot N.N."/>
        </authorList>
    </citation>
    <scope>NUCLEOTIDE SEQUENCE [LARGE SCALE GENOMIC DNA]</scope>
    <source>
        <strain evidence="3 4">DSM 6059</strain>
    </source>
</reference>
<evidence type="ECO:0000313" key="4">
    <source>
        <dbReference type="Proteomes" id="UP000198862"/>
    </source>
</evidence>
<accession>A0A1I1EPR5</accession>
<evidence type="ECO:0000259" key="2">
    <source>
        <dbReference type="Pfam" id="PF13439"/>
    </source>
</evidence>
<dbReference type="InterPro" id="IPR001296">
    <property type="entry name" value="Glyco_trans_1"/>
</dbReference>
<dbReference type="GO" id="GO:0016757">
    <property type="term" value="F:glycosyltransferase activity"/>
    <property type="evidence" value="ECO:0007669"/>
    <property type="project" value="InterPro"/>
</dbReference>
<dbReference type="GO" id="GO:1901135">
    <property type="term" value="P:carbohydrate derivative metabolic process"/>
    <property type="evidence" value="ECO:0007669"/>
    <property type="project" value="UniProtKB-ARBA"/>
</dbReference>
<dbReference type="STRING" id="1123010.SAMN02745724_00382"/>
<dbReference type="PANTHER" id="PTHR12526:SF637">
    <property type="entry name" value="GLYCOSYLTRANSFERASE EPSF-RELATED"/>
    <property type="match status" value="1"/>
</dbReference>
<dbReference type="AlphaFoldDB" id="A0A1I1EPR5"/>
<dbReference type="EMBL" id="FOLO01000002">
    <property type="protein sequence ID" value="SFB89071.1"/>
    <property type="molecule type" value="Genomic_DNA"/>
</dbReference>
<dbReference type="Proteomes" id="UP000198862">
    <property type="component" value="Unassembled WGS sequence"/>
</dbReference>
<dbReference type="Pfam" id="PF13439">
    <property type="entry name" value="Glyco_transf_4"/>
    <property type="match status" value="1"/>
</dbReference>
<sequence>MVNVMQLVQHFKIGGLEKMVFELSSKSNHSQTTHVVSLEGDCDDVLKQWPQLKLLSHVDCLDKQPGISFKIVDQLVALIDEHQIDIIHSHHIGPMLYGACAIKKRRHVKHITTVHDAWYLNGWRYRLLTRLLYKLTPITVVADAVAVADEVYKKVDFKAQEIVINGIDSVEFSPINMQFARYQLNLPRTAKLIGCAARIEEGKGHCKLLEQLINLPDDFHLVFAGSGSKLKEYQSLAKQLGIEKRVHWLGNVQQMTTFYSCLDLFCLFSQREGLPLSILEAMSCNKPVVASNVGGVSEVVTKGLGILLEFNQSQLLPQAILDALNLKKENAIREAAIKQGCSRIMAAQYDALYDSVLV</sequence>
<proteinExistence type="predicted"/>
<dbReference type="Gene3D" id="3.40.50.2000">
    <property type="entry name" value="Glycogen Phosphorylase B"/>
    <property type="match status" value="2"/>
</dbReference>
<keyword evidence="4" id="KW-1185">Reference proteome</keyword>
<dbReference type="OrthoDB" id="9768937at2"/>
<evidence type="ECO:0000313" key="3">
    <source>
        <dbReference type="EMBL" id="SFB89071.1"/>
    </source>
</evidence>
<dbReference type="SUPFAM" id="SSF53756">
    <property type="entry name" value="UDP-Glycosyltransferase/glycogen phosphorylase"/>
    <property type="match status" value="1"/>
</dbReference>
<keyword evidence="3" id="KW-0808">Transferase</keyword>
<dbReference type="PANTHER" id="PTHR12526">
    <property type="entry name" value="GLYCOSYLTRANSFERASE"/>
    <property type="match status" value="1"/>
</dbReference>
<dbReference type="InterPro" id="IPR028098">
    <property type="entry name" value="Glyco_trans_4-like_N"/>
</dbReference>
<feature type="domain" description="Glycosyltransferase subfamily 4-like N-terminal" evidence="2">
    <location>
        <begin position="13"/>
        <end position="168"/>
    </location>
</feature>
<protein>
    <submittedName>
        <fullName evidence="3">Glycosyltransferase involved in cell wall bisynthesis</fullName>
    </submittedName>
</protein>
<organism evidence="3 4">
    <name type="scientific">Pseudoalteromonas denitrificans DSM 6059</name>
    <dbReference type="NCBI Taxonomy" id="1123010"/>
    <lineage>
        <taxon>Bacteria</taxon>
        <taxon>Pseudomonadati</taxon>
        <taxon>Pseudomonadota</taxon>
        <taxon>Gammaproteobacteria</taxon>
        <taxon>Alteromonadales</taxon>
        <taxon>Pseudoalteromonadaceae</taxon>
        <taxon>Pseudoalteromonas</taxon>
    </lineage>
</organism>
<name>A0A1I1EPR5_9GAMM</name>
<gene>
    <name evidence="3" type="ORF">SAMN02745724_00382</name>
</gene>
<feature type="domain" description="Glycosyl transferase family 1" evidence="1">
    <location>
        <begin position="180"/>
        <end position="338"/>
    </location>
</feature>
<evidence type="ECO:0000259" key="1">
    <source>
        <dbReference type="Pfam" id="PF00534"/>
    </source>
</evidence>
<dbReference type="Pfam" id="PF00534">
    <property type="entry name" value="Glycos_transf_1"/>
    <property type="match status" value="1"/>
</dbReference>